<reference evidence="12 13" key="1">
    <citation type="submission" date="2018-07" db="EMBL/GenBank/DDBJ databases">
        <title>Genomic Encyclopedia of Type Strains, Phase IV (KMG-IV): sequencing the most valuable type-strain genomes for metagenomic binning, comparative biology and taxonomic classification.</title>
        <authorList>
            <person name="Goeker M."/>
        </authorList>
    </citation>
    <scope>NUCLEOTIDE SEQUENCE [LARGE SCALE GENOMIC DNA]</scope>
    <source>
        <strain evidence="12 13">DSM 4134</strain>
    </source>
</reference>
<dbReference type="PROSITE" id="PS51177">
    <property type="entry name" value="LUMAZINE_BIND"/>
    <property type="match status" value="2"/>
</dbReference>
<dbReference type="SUPFAM" id="SSF63380">
    <property type="entry name" value="Riboflavin synthase domain-like"/>
    <property type="match status" value="2"/>
</dbReference>
<dbReference type="NCBIfam" id="TIGR00187">
    <property type="entry name" value="ribE"/>
    <property type="match status" value="1"/>
</dbReference>
<evidence type="ECO:0000256" key="3">
    <source>
        <dbReference type="ARBA" id="ARBA00004887"/>
    </source>
</evidence>
<evidence type="ECO:0000256" key="10">
    <source>
        <dbReference type="PROSITE-ProRule" id="PRU00524"/>
    </source>
</evidence>
<dbReference type="Proteomes" id="UP000256779">
    <property type="component" value="Unassembled WGS sequence"/>
</dbReference>
<evidence type="ECO:0000259" key="11">
    <source>
        <dbReference type="PROSITE" id="PS51177"/>
    </source>
</evidence>
<comment type="pathway">
    <text evidence="3">Cofactor biosynthesis; riboflavin biosynthesis; riboflavin from 2-hydroxy-3-oxobutyl phosphate and 5-amino-6-(D-ribitylamino)uracil: step 2/2.</text>
</comment>
<evidence type="ECO:0000256" key="2">
    <source>
        <dbReference type="ARBA" id="ARBA00002803"/>
    </source>
</evidence>
<dbReference type="NCBIfam" id="NF006767">
    <property type="entry name" value="PRK09289.1"/>
    <property type="match status" value="1"/>
</dbReference>
<dbReference type="InterPro" id="IPR023366">
    <property type="entry name" value="ATP_synth_asu-like_sf"/>
</dbReference>
<comment type="catalytic activity">
    <reaction evidence="1">
        <text>2 6,7-dimethyl-8-(1-D-ribityl)lumazine + H(+) = 5-amino-6-(D-ribitylamino)uracil + riboflavin</text>
        <dbReference type="Rhea" id="RHEA:20772"/>
        <dbReference type="ChEBI" id="CHEBI:15378"/>
        <dbReference type="ChEBI" id="CHEBI:15934"/>
        <dbReference type="ChEBI" id="CHEBI:57986"/>
        <dbReference type="ChEBI" id="CHEBI:58201"/>
        <dbReference type="EC" id="2.5.1.9"/>
    </reaction>
</comment>
<protein>
    <recommendedName>
        <fullName evidence="5 9">Riboflavin synthase</fullName>
        <ecNumber evidence="4 9">2.5.1.9</ecNumber>
    </recommendedName>
</protein>
<evidence type="ECO:0000256" key="7">
    <source>
        <dbReference type="ARBA" id="ARBA00022679"/>
    </source>
</evidence>
<comment type="function">
    <text evidence="2">Catalyzes the dismutation of two molecules of 6,7-dimethyl-8-ribityllumazine, resulting in the formation of riboflavin and 5-amino-6-(D-ribitylamino)uracil.</text>
</comment>
<dbReference type="PIRSF" id="PIRSF000498">
    <property type="entry name" value="Riboflavin_syn_A"/>
    <property type="match status" value="1"/>
</dbReference>
<proteinExistence type="predicted"/>
<feature type="repeat" description="Lumazine-binding" evidence="10">
    <location>
        <begin position="13"/>
        <end position="107"/>
    </location>
</feature>
<evidence type="ECO:0000313" key="12">
    <source>
        <dbReference type="EMBL" id="RED95615.1"/>
    </source>
</evidence>
<sequence>MRLNELTEDDNSMFTGIIESLGNLTESRREGTNLHLKISSNISSELQVDQSVSHNGVCLTVTAVEGDAHWVTAVDETLAKSNIGGVKVGDQVNLERCLQMNGRFDGHIVQGHVDTTARVVDIKDEGGSWLFTFELAHTELMVEKGSVCINGVSLTCFDVSDDRFSVAIIPYTFEHTNFNMLEKNSIVNIEYDIVGKYIQKLTKTRLHQ</sequence>
<evidence type="ECO:0000256" key="1">
    <source>
        <dbReference type="ARBA" id="ARBA00000968"/>
    </source>
</evidence>
<dbReference type="EC" id="2.5.1.9" evidence="4 9"/>
<keyword evidence="8" id="KW-0677">Repeat</keyword>
<feature type="domain" description="Lumazine-binding" evidence="11">
    <location>
        <begin position="108"/>
        <end position="202"/>
    </location>
</feature>
<dbReference type="InterPro" id="IPR001783">
    <property type="entry name" value="Lumazine-bd"/>
</dbReference>
<feature type="domain" description="Lumazine-binding" evidence="11">
    <location>
        <begin position="13"/>
        <end position="107"/>
    </location>
</feature>
<dbReference type="InterPro" id="IPR026017">
    <property type="entry name" value="Lumazine-bd_dom"/>
</dbReference>
<dbReference type="PANTHER" id="PTHR21098">
    <property type="entry name" value="RIBOFLAVIN SYNTHASE ALPHA CHAIN"/>
    <property type="match status" value="1"/>
</dbReference>
<dbReference type="GO" id="GO:0009231">
    <property type="term" value="P:riboflavin biosynthetic process"/>
    <property type="evidence" value="ECO:0007669"/>
    <property type="project" value="UniProtKB-KW"/>
</dbReference>
<dbReference type="EMBL" id="QREG01000017">
    <property type="protein sequence ID" value="RED95615.1"/>
    <property type="molecule type" value="Genomic_DNA"/>
</dbReference>
<dbReference type="GO" id="GO:0004746">
    <property type="term" value="F:riboflavin synthase activity"/>
    <property type="evidence" value="ECO:0007669"/>
    <property type="project" value="UniProtKB-UniRule"/>
</dbReference>
<evidence type="ECO:0000256" key="5">
    <source>
        <dbReference type="ARBA" id="ARBA00013950"/>
    </source>
</evidence>
<evidence type="ECO:0000256" key="9">
    <source>
        <dbReference type="NCBIfam" id="TIGR00187"/>
    </source>
</evidence>
<name>A0A3D9L163_MARFU</name>
<evidence type="ECO:0000256" key="6">
    <source>
        <dbReference type="ARBA" id="ARBA00022619"/>
    </source>
</evidence>
<evidence type="ECO:0000256" key="4">
    <source>
        <dbReference type="ARBA" id="ARBA00012827"/>
    </source>
</evidence>
<dbReference type="PANTHER" id="PTHR21098:SF12">
    <property type="entry name" value="RIBOFLAVIN SYNTHASE"/>
    <property type="match status" value="1"/>
</dbReference>
<evidence type="ECO:0000313" key="13">
    <source>
        <dbReference type="Proteomes" id="UP000256779"/>
    </source>
</evidence>
<dbReference type="AlphaFoldDB" id="A0A3D9L163"/>
<organism evidence="12 13">
    <name type="scientific">Marinoscillum furvescens DSM 4134</name>
    <dbReference type="NCBI Taxonomy" id="1122208"/>
    <lineage>
        <taxon>Bacteria</taxon>
        <taxon>Pseudomonadati</taxon>
        <taxon>Bacteroidota</taxon>
        <taxon>Cytophagia</taxon>
        <taxon>Cytophagales</taxon>
        <taxon>Reichenbachiellaceae</taxon>
        <taxon>Marinoscillum</taxon>
    </lineage>
</organism>
<keyword evidence="7" id="KW-0808">Transferase</keyword>
<comment type="caution">
    <text evidence="12">The sequence shown here is derived from an EMBL/GenBank/DDBJ whole genome shotgun (WGS) entry which is preliminary data.</text>
</comment>
<dbReference type="Gene3D" id="2.40.30.20">
    <property type="match status" value="2"/>
</dbReference>
<feature type="repeat" description="Lumazine-binding" evidence="10">
    <location>
        <begin position="108"/>
        <end position="202"/>
    </location>
</feature>
<keyword evidence="6" id="KW-0686">Riboflavin biosynthesis</keyword>
<dbReference type="Pfam" id="PF00677">
    <property type="entry name" value="Lum_binding"/>
    <property type="match status" value="2"/>
</dbReference>
<gene>
    <name evidence="12" type="ORF">C7460_11765</name>
</gene>
<dbReference type="InterPro" id="IPR017938">
    <property type="entry name" value="Riboflavin_synthase-like_b-brl"/>
</dbReference>
<evidence type="ECO:0000256" key="8">
    <source>
        <dbReference type="ARBA" id="ARBA00022737"/>
    </source>
</evidence>
<dbReference type="CDD" id="cd00402">
    <property type="entry name" value="Riboflavin_synthase_like"/>
    <property type="match status" value="1"/>
</dbReference>
<accession>A0A3D9L163</accession>
<keyword evidence="13" id="KW-1185">Reference proteome</keyword>